<dbReference type="EMBL" id="CP002594">
    <property type="protein sequence ID" value="AEA28799.1"/>
    <property type="molecule type" value="Genomic_DNA"/>
</dbReference>
<name>F2L6S7_PSEUX</name>
<dbReference type="KEGG" id="pdx:Psed_6716"/>
<dbReference type="AlphaFoldDB" id="F2L6S7"/>
<dbReference type="Proteomes" id="UP000007809">
    <property type="component" value="Plasmid pPSED01"/>
</dbReference>
<dbReference type="RefSeq" id="WP_013678693.1">
    <property type="nucleotide sequence ID" value="NC_015314.1"/>
</dbReference>
<evidence type="ECO:0000313" key="3">
    <source>
        <dbReference type="EMBL" id="AEA28799.1"/>
    </source>
</evidence>
<feature type="transmembrane region" description="Helical" evidence="2">
    <location>
        <begin position="70"/>
        <end position="88"/>
    </location>
</feature>
<keyword evidence="3" id="KW-0614">Plasmid</keyword>
<evidence type="ECO:0000313" key="4">
    <source>
        <dbReference type="Proteomes" id="UP000007809"/>
    </source>
</evidence>
<dbReference type="eggNOG" id="ENOG502ZMMI">
    <property type="taxonomic scope" value="Bacteria"/>
</dbReference>
<organism evidence="3 4">
    <name type="scientific">Pseudonocardia dioxanivorans (strain ATCC 55486 / DSM 44775 / JCM 13855 / CB1190)</name>
    <dbReference type="NCBI Taxonomy" id="675635"/>
    <lineage>
        <taxon>Bacteria</taxon>
        <taxon>Bacillati</taxon>
        <taxon>Actinomycetota</taxon>
        <taxon>Actinomycetes</taxon>
        <taxon>Pseudonocardiales</taxon>
        <taxon>Pseudonocardiaceae</taxon>
        <taxon>Pseudonocardia</taxon>
    </lineage>
</organism>
<gene>
    <name evidence="3" type="ordered locus">Psed_6716</name>
</gene>
<feature type="region of interest" description="Disordered" evidence="1">
    <location>
        <begin position="93"/>
        <end position="116"/>
    </location>
</feature>
<accession>F2L6S7</accession>
<evidence type="ECO:0000256" key="2">
    <source>
        <dbReference type="SAM" id="Phobius"/>
    </source>
</evidence>
<evidence type="ECO:0000256" key="1">
    <source>
        <dbReference type="SAM" id="MobiDB-lite"/>
    </source>
</evidence>
<keyword evidence="2" id="KW-0472">Membrane</keyword>
<protein>
    <submittedName>
        <fullName evidence="3">Uncharacterized protein</fullName>
    </submittedName>
</protein>
<dbReference type="HOGENOM" id="CLU_2094815_0_0_11"/>
<sequence length="116" mass="11790">MRTAPPNALIRLRRMLGHLLTAALAALGALGTALGTGLAMIGLCCGTPVLTAAGAGAAAGTAGAVTHGPAVWPFFTAAAVLFTAAWLLHRRTTRRGCRTSPEQTPASRPHTPDHTS</sequence>
<keyword evidence="2" id="KW-1133">Transmembrane helix</keyword>
<proteinExistence type="predicted"/>
<keyword evidence="2" id="KW-0812">Transmembrane</keyword>
<geneLocation type="plasmid" evidence="3 4">
    <name>pPSED01</name>
</geneLocation>
<keyword evidence="4" id="KW-1185">Reference proteome</keyword>
<reference evidence="3 4" key="1">
    <citation type="journal article" date="2011" name="J. Bacteriol.">
        <title>Genome sequence of the 1,4-dioxane-degrading Pseudonocardia dioxanivorans strain CB1190.</title>
        <authorList>
            <person name="Sales C.M."/>
            <person name="Mahendra S."/>
            <person name="Grostern A."/>
            <person name="Parales R.E."/>
            <person name="Goodwin L.A."/>
            <person name="Woyke T."/>
            <person name="Nolan M."/>
            <person name="Lapidus A."/>
            <person name="Chertkov O."/>
            <person name="Ovchinnikova G."/>
            <person name="Sczyrba A."/>
            <person name="Alvarez-Cohen L."/>
        </authorList>
    </citation>
    <scope>NUCLEOTIDE SEQUENCE [LARGE SCALE GENOMIC DNA]</scope>
    <source>
        <strain evidence="4">ATCC 55486 / DSM 44775 / JCM 13855 / CB1190</strain>
    </source>
</reference>